<dbReference type="AlphaFoldDB" id="A0A0G4EIQ6"/>
<dbReference type="InParanoid" id="A0A0G4EIQ6"/>
<feature type="signal peptide" evidence="2">
    <location>
        <begin position="1"/>
        <end position="19"/>
    </location>
</feature>
<feature type="transmembrane region" description="Helical" evidence="1">
    <location>
        <begin position="95"/>
        <end position="118"/>
    </location>
</feature>
<evidence type="ECO:0000256" key="1">
    <source>
        <dbReference type="SAM" id="Phobius"/>
    </source>
</evidence>
<reference evidence="3 4" key="1">
    <citation type="submission" date="2014-11" db="EMBL/GenBank/DDBJ databases">
        <authorList>
            <person name="Zhu J."/>
            <person name="Qi W."/>
            <person name="Song R."/>
        </authorList>
    </citation>
    <scope>NUCLEOTIDE SEQUENCE [LARGE SCALE GENOMIC DNA]</scope>
</reference>
<dbReference type="EMBL" id="CDMY01000240">
    <property type="protein sequence ID" value="CEL95900.1"/>
    <property type="molecule type" value="Genomic_DNA"/>
</dbReference>
<organism evidence="3 4">
    <name type="scientific">Vitrella brassicaformis (strain CCMP3155)</name>
    <dbReference type="NCBI Taxonomy" id="1169540"/>
    <lineage>
        <taxon>Eukaryota</taxon>
        <taxon>Sar</taxon>
        <taxon>Alveolata</taxon>
        <taxon>Colpodellida</taxon>
        <taxon>Vitrellaceae</taxon>
        <taxon>Vitrella</taxon>
    </lineage>
</organism>
<name>A0A0G4EIQ6_VITBC</name>
<dbReference type="Proteomes" id="UP000041254">
    <property type="component" value="Unassembled WGS sequence"/>
</dbReference>
<evidence type="ECO:0000313" key="4">
    <source>
        <dbReference type="Proteomes" id="UP000041254"/>
    </source>
</evidence>
<keyword evidence="4" id="KW-1185">Reference proteome</keyword>
<keyword evidence="1" id="KW-0472">Membrane</keyword>
<sequence>MKCLAVGLIALLAVSQCAAIQRDAALSSAFVPPTSRVGLSRSNLLKQRTDRQLSGLDVAPAAAGLAGLMPLLAPALANAEVLDSLSTFELANQTVIWQLLWTFIIVTMGPLIIGYLWFNSTDAGAEVEGLQNVES</sequence>
<proteinExistence type="predicted"/>
<evidence type="ECO:0008006" key="5">
    <source>
        <dbReference type="Google" id="ProtNLM"/>
    </source>
</evidence>
<keyword evidence="1" id="KW-1133">Transmembrane helix</keyword>
<evidence type="ECO:0000256" key="2">
    <source>
        <dbReference type="SAM" id="SignalP"/>
    </source>
</evidence>
<gene>
    <name evidence="3" type="ORF">Vbra_1166</name>
</gene>
<feature type="chain" id="PRO_5005187174" description="PSII 6.1 kDa protein" evidence="2">
    <location>
        <begin position="20"/>
        <end position="135"/>
    </location>
</feature>
<keyword evidence="2" id="KW-0732">Signal</keyword>
<accession>A0A0G4EIQ6</accession>
<dbReference type="VEuPathDB" id="CryptoDB:Vbra_1166"/>
<evidence type="ECO:0000313" key="3">
    <source>
        <dbReference type="EMBL" id="CEL95900.1"/>
    </source>
</evidence>
<protein>
    <recommendedName>
        <fullName evidence="5">PSII 6.1 kDa protein</fullName>
    </recommendedName>
</protein>
<keyword evidence="1" id="KW-0812">Transmembrane</keyword>